<dbReference type="PROSITE" id="PS50089">
    <property type="entry name" value="ZF_RING_2"/>
    <property type="match status" value="1"/>
</dbReference>
<keyword evidence="12" id="KW-1185">Reference proteome</keyword>
<dbReference type="SMART" id="SM00184">
    <property type="entry name" value="RING"/>
    <property type="match status" value="1"/>
</dbReference>
<dbReference type="PANTHER" id="PTHR22770:SF13">
    <property type="entry name" value="RING-TYPE DOMAIN-CONTAINING PROTEIN"/>
    <property type="match status" value="1"/>
</dbReference>
<dbReference type="GO" id="GO:0004842">
    <property type="term" value="F:ubiquitin-protein transferase activity"/>
    <property type="evidence" value="ECO:0007669"/>
    <property type="project" value="TreeGrafter"/>
</dbReference>
<keyword evidence="6" id="KW-0833">Ubl conjugation pathway</keyword>
<dbReference type="GO" id="GO:0097039">
    <property type="term" value="P:protein linear polyubiquitination"/>
    <property type="evidence" value="ECO:0007669"/>
    <property type="project" value="TreeGrafter"/>
</dbReference>
<evidence type="ECO:0000256" key="1">
    <source>
        <dbReference type="ARBA" id="ARBA00004906"/>
    </source>
</evidence>
<evidence type="ECO:0000256" key="2">
    <source>
        <dbReference type="ARBA" id="ARBA00022679"/>
    </source>
</evidence>
<feature type="domain" description="RING-type" evidence="9">
    <location>
        <begin position="226"/>
        <end position="268"/>
    </location>
</feature>
<evidence type="ECO:0000259" key="9">
    <source>
        <dbReference type="PROSITE" id="PS50089"/>
    </source>
</evidence>
<keyword evidence="4" id="KW-0677">Repeat</keyword>
<comment type="caution">
    <text evidence="11">The sequence shown here is derived from an EMBL/GenBank/DDBJ whole genome shotgun (WGS) entry which is preliminary data.</text>
</comment>
<dbReference type="InterPro" id="IPR051628">
    <property type="entry name" value="LUBAC_E3_Ligases"/>
</dbReference>
<dbReference type="PANTHER" id="PTHR22770">
    <property type="entry name" value="UBIQUITIN CONJUGATING ENZYME 7 INTERACTING PROTEIN-RELATED"/>
    <property type="match status" value="1"/>
</dbReference>
<reference evidence="11 12" key="1">
    <citation type="journal article" date="2021" name="J. Hered.">
        <title>A chromosome-level genome assembly of the parasitoid wasp, Cotesia glomerata (Hymenoptera: Braconidae).</title>
        <authorList>
            <person name="Pinto B.J."/>
            <person name="Weis J.J."/>
            <person name="Gamble T."/>
            <person name="Ode P.J."/>
            <person name="Paul R."/>
            <person name="Zaspel J.M."/>
        </authorList>
    </citation>
    <scope>NUCLEOTIDE SEQUENCE [LARGE SCALE GENOMIC DNA]</scope>
    <source>
        <strain evidence="11">CgM1</strain>
    </source>
</reference>
<dbReference type="FunFam" id="3.30.40.10:FF:000137">
    <property type="entry name" value="RanBP-type and C3HC4-type zinc finger-containing protein 1"/>
    <property type="match status" value="1"/>
</dbReference>
<evidence type="ECO:0000256" key="7">
    <source>
        <dbReference type="ARBA" id="ARBA00022833"/>
    </source>
</evidence>
<dbReference type="CDD" id="cd20358">
    <property type="entry name" value="Rcat_RBR_HOIL1"/>
    <property type="match status" value="1"/>
</dbReference>
<evidence type="ECO:0000256" key="5">
    <source>
        <dbReference type="ARBA" id="ARBA00022771"/>
    </source>
</evidence>
<keyword evidence="5 8" id="KW-0863">Zinc-finger</keyword>
<evidence type="ECO:0000256" key="3">
    <source>
        <dbReference type="ARBA" id="ARBA00022723"/>
    </source>
</evidence>
<evidence type="ECO:0000313" key="11">
    <source>
        <dbReference type="EMBL" id="KAH0534488.1"/>
    </source>
</evidence>
<evidence type="ECO:0000313" key="12">
    <source>
        <dbReference type="Proteomes" id="UP000826195"/>
    </source>
</evidence>
<proteinExistence type="predicted"/>
<sequence length="453" mass="51532">MSEPNYGIDELIGESILLSDTENSEDAVADAEMPLDVKGVEVEKIKKTDQEMQEKINVEQVDDKIDEEMIEVNLFINAAPEIIQVPYKLTIGELKTEINKKVNVDFNQHRWVIGRLLPADELITLEALQVSQIPRSISLFRLSNNLKPVEADKDEVDKMIQNQYAEADNLDNLVIVEGERDCFELGEACALPKPEIIKIKKDDSEYKELIKLEDYEAVPNLNGFECPICFDFYEPFQGIVLRDCLHSFCRGCIERNVKLNDDFEVKCPFADDTYACQSILREREIKALLGKDLYDKHLEKSLKHAALTSPESFNCRTANCDYWCLRDKDLKHFLCPKCEKTNCLTCEVIHEGRTCFEYQDDLVIANNTDEAKRRTNEQVENMIKTREAMPCPNCGIILTKIEGCDGMNCTVCKTAICWATRGPRWGPGGKGDKSGGCKCDPYAKCHPNCRNCH</sequence>
<dbReference type="GO" id="GO:0043130">
    <property type="term" value="F:ubiquitin binding"/>
    <property type="evidence" value="ECO:0007669"/>
    <property type="project" value="TreeGrafter"/>
</dbReference>
<dbReference type="InterPro" id="IPR044066">
    <property type="entry name" value="TRIAD_supradom"/>
</dbReference>
<dbReference type="InterPro" id="IPR027370">
    <property type="entry name" value="Znf-RING_euk"/>
</dbReference>
<name>A0AAV7HTP9_COTGL</name>
<feature type="domain" description="RING-type" evidence="10">
    <location>
        <begin position="222"/>
        <end position="449"/>
    </location>
</feature>
<gene>
    <name evidence="11" type="ORF">KQX54_004451</name>
</gene>
<dbReference type="PROSITE" id="PS00518">
    <property type="entry name" value="ZF_RING_1"/>
    <property type="match status" value="1"/>
</dbReference>
<dbReference type="GO" id="GO:0043161">
    <property type="term" value="P:proteasome-mediated ubiquitin-dependent protein catabolic process"/>
    <property type="evidence" value="ECO:0007669"/>
    <property type="project" value="TreeGrafter"/>
</dbReference>
<dbReference type="GO" id="GO:0008270">
    <property type="term" value="F:zinc ion binding"/>
    <property type="evidence" value="ECO:0007669"/>
    <property type="project" value="UniProtKB-KW"/>
</dbReference>
<comment type="pathway">
    <text evidence="1">Protein modification; protein ubiquitination.</text>
</comment>
<dbReference type="AlphaFoldDB" id="A0AAV7HTP9"/>
<dbReference type="Gene3D" id="3.30.40.10">
    <property type="entry name" value="Zinc/RING finger domain, C3HC4 (zinc finger)"/>
    <property type="match status" value="1"/>
</dbReference>
<dbReference type="EMBL" id="JAHXZJ010002982">
    <property type="protein sequence ID" value="KAH0534488.1"/>
    <property type="molecule type" value="Genomic_DNA"/>
</dbReference>
<keyword evidence="2" id="KW-0808">Transferase</keyword>
<dbReference type="InterPro" id="IPR047557">
    <property type="entry name" value="Rcat_RBR_HOIL1"/>
</dbReference>
<protein>
    <recommendedName>
        <fullName evidence="13">RanBP-type and C3HC4-type zinc finger-containing protein 1</fullName>
    </recommendedName>
</protein>
<evidence type="ECO:0000256" key="8">
    <source>
        <dbReference type="PROSITE-ProRule" id="PRU00175"/>
    </source>
</evidence>
<organism evidence="11 12">
    <name type="scientific">Cotesia glomerata</name>
    <name type="common">Lepidopteran parasitic wasp</name>
    <name type="synonym">Apanteles glomeratus</name>
    <dbReference type="NCBI Taxonomy" id="32391"/>
    <lineage>
        <taxon>Eukaryota</taxon>
        <taxon>Metazoa</taxon>
        <taxon>Ecdysozoa</taxon>
        <taxon>Arthropoda</taxon>
        <taxon>Hexapoda</taxon>
        <taxon>Insecta</taxon>
        <taxon>Pterygota</taxon>
        <taxon>Neoptera</taxon>
        <taxon>Endopterygota</taxon>
        <taxon>Hymenoptera</taxon>
        <taxon>Apocrita</taxon>
        <taxon>Ichneumonoidea</taxon>
        <taxon>Braconidae</taxon>
        <taxon>Microgastrinae</taxon>
        <taxon>Cotesia</taxon>
    </lineage>
</organism>
<evidence type="ECO:0000256" key="6">
    <source>
        <dbReference type="ARBA" id="ARBA00022786"/>
    </source>
</evidence>
<evidence type="ECO:0008006" key="13">
    <source>
        <dbReference type="Google" id="ProtNLM"/>
    </source>
</evidence>
<dbReference type="InterPro" id="IPR013083">
    <property type="entry name" value="Znf_RING/FYVE/PHD"/>
</dbReference>
<dbReference type="Proteomes" id="UP000826195">
    <property type="component" value="Unassembled WGS sequence"/>
</dbReference>
<dbReference type="SUPFAM" id="SSF57850">
    <property type="entry name" value="RING/U-box"/>
    <property type="match status" value="3"/>
</dbReference>
<evidence type="ECO:0000256" key="4">
    <source>
        <dbReference type="ARBA" id="ARBA00022737"/>
    </source>
</evidence>
<accession>A0AAV7HTP9</accession>
<keyword evidence="3" id="KW-0479">Metal-binding</keyword>
<dbReference type="Gene3D" id="1.20.120.1750">
    <property type="match status" value="1"/>
</dbReference>
<dbReference type="InterPro" id="IPR017907">
    <property type="entry name" value="Znf_RING_CS"/>
</dbReference>
<dbReference type="GO" id="GO:0071797">
    <property type="term" value="C:LUBAC complex"/>
    <property type="evidence" value="ECO:0007669"/>
    <property type="project" value="TreeGrafter"/>
</dbReference>
<dbReference type="InterPro" id="IPR001841">
    <property type="entry name" value="Znf_RING"/>
</dbReference>
<dbReference type="PROSITE" id="PS51873">
    <property type="entry name" value="TRIAD"/>
    <property type="match status" value="1"/>
</dbReference>
<keyword evidence="7" id="KW-0862">Zinc</keyword>
<dbReference type="Pfam" id="PF13445">
    <property type="entry name" value="zf-RING_UBOX"/>
    <property type="match status" value="1"/>
</dbReference>
<evidence type="ECO:0000259" key="10">
    <source>
        <dbReference type="PROSITE" id="PS51873"/>
    </source>
</evidence>